<organism evidence="2 3">
    <name type="scientific">Lasiosphaeria miniovina</name>
    <dbReference type="NCBI Taxonomy" id="1954250"/>
    <lineage>
        <taxon>Eukaryota</taxon>
        <taxon>Fungi</taxon>
        <taxon>Dikarya</taxon>
        <taxon>Ascomycota</taxon>
        <taxon>Pezizomycotina</taxon>
        <taxon>Sordariomycetes</taxon>
        <taxon>Sordariomycetidae</taxon>
        <taxon>Sordariales</taxon>
        <taxon>Lasiosphaeriaceae</taxon>
        <taxon>Lasiosphaeria</taxon>
    </lineage>
</organism>
<reference evidence="2" key="1">
    <citation type="submission" date="2023-06" db="EMBL/GenBank/DDBJ databases">
        <title>Genome-scale phylogeny and comparative genomics of the fungal order Sordariales.</title>
        <authorList>
            <consortium name="Lawrence Berkeley National Laboratory"/>
            <person name="Hensen N."/>
            <person name="Bonometti L."/>
            <person name="Westerberg I."/>
            <person name="Brannstrom I.O."/>
            <person name="Guillou S."/>
            <person name="Cros-Aarteil S."/>
            <person name="Calhoun S."/>
            <person name="Haridas S."/>
            <person name="Kuo A."/>
            <person name="Mondo S."/>
            <person name="Pangilinan J."/>
            <person name="Riley R."/>
            <person name="LaButti K."/>
            <person name="Andreopoulos B."/>
            <person name="Lipzen A."/>
            <person name="Chen C."/>
            <person name="Yanf M."/>
            <person name="Daum C."/>
            <person name="Ng V."/>
            <person name="Clum A."/>
            <person name="Steindorff A."/>
            <person name="Ohm R."/>
            <person name="Martin F."/>
            <person name="Silar P."/>
            <person name="Natvig D."/>
            <person name="Lalanne C."/>
            <person name="Gautier V."/>
            <person name="Ament-velasquez S.L."/>
            <person name="Kruys A."/>
            <person name="Hutchinson M.I."/>
            <person name="Powell A.J."/>
            <person name="Barry K."/>
            <person name="Miller A.N."/>
            <person name="Grigoriev I.V."/>
            <person name="Debuchy R."/>
            <person name="Gladieux P."/>
            <person name="Thoren M.H."/>
            <person name="Johannesson H."/>
        </authorList>
    </citation>
    <scope>NUCLEOTIDE SEQUENCE</scope>
    <source>
        <strain evidence="2">SMH2392-1A</strain>
    </source>
</reference>
<evidence type="ECO:0000256" key="1">
    <source>
        <dbReference type="SAM" id="MobiDB-lite"/>
    </source>
</evidence>
<evidence type="ECO:0000313" key="2">
    <source>
        <dbReference type="EMBL" id="KAK0712520.1"/>
    </source>
</evidence>
<gene>
    <name evidence="2" type="ORF">B0T26DRAFT_676972</name>
</gene>
<comment type="caution">
    <text evidence="2">The sequence shown here is derived from an EMBL/GenBank/DDBJ whole genome shotgun (WGS) entry which is preliminary data.</text>
</comment>
<dbReference type="GeneID" id="85323315"/>
<keyword evidence="3" id="KW-1185">Reference proteome</keyword>
<feature type="region of interest" description="Disordered" evidence="1">
    <location>
        <begin position="50"/>
        <end position="69"/>
    </location>
</feature>
<dbReference type="EMBL" id="JAUIRO010000005">
    <property type="protein sequence ID" value="KAK0712520.1"/>
    <property type="molecule type" value="Genomic_DNA"/>
</dbReference>
<proteinExistence type="predicted"/>
<sequence>MSHIPGSSPRPCSWIRLVKRDEVPKAPTSSVQSVGNTGVNDLTFTPFSGAKRIDSGYEPGPGSSHSTKNPEHIAVYAYDIRDQRKPRVNMTIRIEHHDTWNLTNGIDFIIPLSTSGHERIPTLDKPKAKLSVGIYSEAGVYQPGEKSVNRNALAMAI</sequence>
<dbReference type="AlphaFoldDB" id="A0AA40DR67"/>
<dbReference type="RefSeq" id="XP_060293843.1">
    <property type="nucleotide sequence ID" value="XM_060440045.1"/>
</dbReference>
<name>A0AA40DR67_9PEZI</name>
<protein>
    <submittedName>
        <fullName evidence="2">Uncharacterized protein</fullName>
    </submittedName>
</protein>
<accession>A0AA40DR67</accession>
<dbReference type="Proteomes" id="UP001172101">
    <property type="component" value="Unassembled WGS sequence"/>
</dbReference>
<evidence type="ECO:0000313" key="3">
    <source>
        <dbReference type="Proteomes" id="UP001172101"/>
    </source>
</evidence>